<evidence type="ECO:0000256" key="5">
    <source>
        <dbReference type="ARBA" id="ARBA00022898"/>
    </source>
</evidence>
<feature type="domain" description="Aminotransferase class I/classII large" evidence="7">
    <location>
        <begin position="42"/>
        <end position="386"/>
    </location>
</feature>
<dbReference type="InterPro" id="IPR015421">
    <property type="entry name" value="PyrdxlP-dep_Trfase_major"/>
</dbReference>
<name>S6AHC1_SULDS</name>
<dbReference type="GO" id="GO:0006520">
    <property type="term" value="P:amino acid metabolic process"/>
    <property type="evidence" value="ECO:0007669"/>
    <property type="project" value="InterPro"/>
</dbReference>
<evidence type="ECO:0000313" key="8">
    <source>
        <dbReference type="EMBL" id="BAN33874.1"/>
    </source>
</evidence>
<reference evidence="8 9" key="1">
    <citation type="journal article" date="2012" name="Appl. Environ. Microbiol.">
        <title>Draft genome sequence of a psychrotolerant sulfur-oxidizing bacterium, Sulfuricella denitrificans skB26, and proteomic insights into cold adaptation.</title>
        <authorList>
            <person name="Watanabe T."/>
            <person name="Kojima H."/>
            <person name="Fukui M."/>
        </authorList>
    </citation>
    <scope>NUCLEOTIDE SEQUENCE [LARGE SCALE GENOMIC DNA]</scope>
    <source>
        <strain evidence="9">skB26</strain>
    </source>
</reference>
<dbReference type="CDD" id="cd00609">
    <property type="entry name" value="AAT_like"/>
    <property type="match status" value="1"/>
</dbReference>
<dbReference type="InterPro" id="IPR015424">
    <property type="entry name" value="PyrdxlP-dep_Trfase"/>
</dbReference>
<dbReference type="RefSeq" id="WP_009207181.1">
    <property type="nucleotide sequence ID" value="NC_022357.1"/>
</dbReference>
<comment type="cofactor">
    <cofactor evidence="1 6">
        <name>pyridoxal 5'-phosphate</name>
        <dbReference type="ChEBI" id="CHEBI:597326"/>
    </cofactor>
</comment>
<protein>
    <recommendedName>
        <fullName evidence="6">Aminotransferase</fullName>
        <ecNumber evidence="6">2.6.1.-</ecNumber>
    </recommendedName>
</protein>
<gene>
    <name evidence="8" type="ORF">SCD_n00025</name>
</gene>
<dbReference type="STRING" id="1163617.SCD_n00025"/>
<dbReference type="Gene3D" id="3.90.1150.10">
    <property type="entry name" value="Aspartate Aminotransferase, domain 1"/>
    <property type="match status" value="1"/>
</dbReference>
<accession>S6AHC1</accession>
<dbReference type="EMBL" id="AP013066">
    <property type="protein sequence ID" value="BAN33874.1"/>
    <property type="molecule type" value="Genomic_DNA"/>
</dbReference>
<dbReference type="HOGENOM" id="CLU_017584_4_7_4"/>
<dbReference type="eggNOG" id="COG0436">
    <property type="taxonomic scope" value="Bacteria"/>
</dbReference>
<keyword evidence="4 6" id="KW-0808">Transferase</keyword>
<dbReference type="SUPFAM" id="SSF53383">
    <property type="entry name" value="PLP-dependent transferases"/>
    <property type="match status" value="1"/>
</dbReference>
<comment type="similarity">
    <text evidence="2 6">Belongs to the class-I pyridoxal-phosphate-dependent aminotransferase family.</text>
</comment>
<dbReference type="EC" id="2.6.1.-" evidence="6"/>
<dbReference type="InterPro" id="IPR004838">
    <property type="entry name" value="NHTrfase_class1_PyrdxlP-BS"/>
</dbReference>
<keyword evidence="3 6" id="KW-0032">Aminotransferase</keyword>
<evidence type="ECO:0000256" key="4">
    <source>
        <dbReference type="ARBA" id="ARBA00022679"/>
    </source>
</evidence>
<evidence type="ECO:0000313" key="9">
    <source>
        <dbReference type="Proteomes" id="UP000015559"/>
    </source>
</evidence>
<dbReference type="Pfam" id="PF00155">
    <property type="entry name" value="Aminotran_1_2"/>
    <property type="match status" value="1"/>
</dbReference>
<dbReference type="PANTHER" id="PTHR46383:SF1">
    <property type="entry name" value="ASPARTATE AMINOTRANSFERASE"/>
    <property type="match status" value="1"/>
</dbReference>
<dbReference type="GO" id="GO:0008483">
    <property type="term" value="F:transaminase activity"/>
    <property type="evidence" value="ECO:0007669"/>
    <property type="project" value="UniProtKB-KW"/>
</dbReference>
<organism evidence="8 9">
    <name type="scientific">Sulfuricella denitrificans (strain DSM 22764 / NBRC 105220 / skB26)</name>
    <dbReference type="NCBI Taxonomy" id="1163617"/>
    <lineage>
        <taxon>Bacteria</taxon>
        <taxon>Pseudomonadati</taxon>
        <taxon>Pseudomonadota</taxon>
        <taxon>Betaproteobacteria</taxon>
        <taxon>Nitrosomonadales</taxon>
        <taxon>Sulfuricellaceae</taxon>
        <taxon>Sulfuricella</taxon>
    </lineage>
</organism>
<dbReference type="AlphaFoldDB" id="S6AHC1"/>
<evidence type="ECO:0000256" key="1">
    <source>
        <dbReference type="ARBA" id="ARBA00001933"/>
    </source>
</evidence>
<dbReference type="InterPro" id="IPR004839">
    <property type="entry name" value="Aminotransferase_I/II_large"/>
</dbReference>
<dbReference type="OrthoDB" id="9803354at2"/>
<evidence type="ECO:0000256" key="2">
    <source>
        <dbReference type="ARBA" id="ARBA00007441"/>
    </source>
</evidence>
<proteinExistence type="inferred from homology"/>
<evidence type="ECO:0000256" key="6">
    <source>
        <dbReference type="RuleBase" id="RU000481"/>
    </source>
</evidence>
<dbReference type="Gene3D" id="3.40.640.10">
    <property type="entry name" value="Type I PLP-dependent aspartate aminotransferase-like (Major domain)"/>
    <property type="match status" value="1"/>
</dbReference>
<dbReference type="Proteomes" id="UP000015559">
    <property type="component" value="Chromosome"/>
</dbReference>
<evidence type="ECO:0000259" key="7">
    <source>
        <dbReference type="Pfam" id="PF00155"/>
    </source>
</evidence>
<sequence length="437" mass="49263">MTRRKTALPDVHLNLNVRGLKQSATLSINERSAQLQQEGRQIFRLGLGQSPFPVPQPVVDELKANAHQKDYQPVRGLYVLREAVAAYHRRMHGIDRSAADVLIGPGSKELMFILQLVYYGDLVIPTPSWVSYAPQAQIVGRQIRWVPTGLENDWRLMPEELDRICREDSSRPRIVILNYPSNPTGDSYTLDELKALAKVARRYKVILLSDEIYGELHYRGQHVSIARFYPEGTIISGGLSKWCGAGGWRLGTFTFPHSLRWLLDAMAVVASETFTSTSAPIQYAAVRAFQGGMEMEQYLNQSRRILRHLGRHIWKRLKAVGAIVSEPVGGFYLFPDFGPLREVLAARGINDSVTLCERLLEETGVATLPGVEFGRPREELTLRLAYVDFDGARTLVAAQQIPPDRELDQDFLEHYCPNVVNAISAMCLWLREPAKDV</sequence>
<dbReference type="KEGG" id="sdr:SCD_n00025"/>
<keyword evidence="5" id="KW-0663">Pyridoxal phosphate</keyword>
<dbReference type="GO" id="GO:0030170">
    <property type="term" value="F:pyridoxal phosphate binding"/>
    <property type="evidence" value="ECO:0007669"/>
    <property type="project" value="InterPro"/>
</dbReference>
<dbReference type="PROSITE" id="PS00105">
    <property type="entry name" value="AA_TRANSFER_CLASS_1"/>
    <property type="match status" value="1"/>
</dbReference>
<dbReference type="PANTHER" id="PTHR46383">
    <property type="entry name" value="ASPARTATE AMINOTRANSFERASE"/>
    <property type="match status" value="1"/>
</dbReference>
<dbReference type="InterPro" id="IPR015422">
    <property type="entry name" value="PyrdxlP-dep_Trfase_small"/>
</dbReference>
<keyword evidence="9" id="KW-1185">Reference proteome</keyword>
<dbReference type="InterPro" id="IPR050596">
    <property type="entry name" value="AspAT/PAT-like"/>
</dbReference>
<evidence type="ECO:0000256" key="3">
    <source>
        <dbReference type="ARBA" id="ARBA00022576"/>
    </source>
</evidence>